<evidence type="ECO:0000313" key="2">
    <source>
        <dbReference type="EMBL" id="VVA94461.1"/>
    </source>
</evidence>
<dbReference type="OrthoDB" id="1088429at2759"/>
<dbReference type="EMBL" id="CABITT030000002">
    <property type="protein sequence ID" value="VVA94461.1"/>
    <property type="molecule type" value="Genomic_DNA"/>
</dbReference>
<dbReference type="Proteomes" id="UP000489600">
    <property type="component" value="Unassembled WGS sequence"/>
</dbReference>
<accession>A0A565AYH8</accession>
<reference evidence="2" key="1">
    <citation type="submission" date="2019-07" db="EMBL/GenBank/DDBJ databases">
        <authorList>
            <person name="Dittberner H."/>
        </authorList>
    </citation>
    <scope>NUCLEOTIDE SEQUENCE [LARGE SCALE GENOMIC DNA]</scope>
</reference>
<evidence type="ECO:0000313" key="3">
    <source>
        <dbReference type="Proteomes" id="UP000489600"/>
    </source>
</evidence>
<feature type="region of interest" description="Disordered" evidence="1">
    <location>
        <begin position="45"/>
        <end position="79"/>
    </location>
</feature>
<name>A0A565AYH8_9BRAS</name>
<dbReference type="AlphaFoldDB" id="A0A565AYH8"/>
<feature type="compositionally biased region" description="Polar residues" evidence="1">
    <location>
        <begin position="65"/>
        <end position="79"/>
    </location>
</feature>
<comment type="caution">
    <text evidence="2">The sequence shown here is derived from an EMBL/GenBank/DDBJ whole genome shotgun (WGS) entry which is preliminary data.</text>
</comment>
<gene>
    <name evidence="2" type="ORF">ANE_LOCUS4906</name>
</gene>
<proteinExistence type="predicted"/>
<evidence type="ECO:0000256" key="1">
    <source>
        <dbReference type="SAM" id="MobiDB-lite"/>
    </source>
</evidence>
<keyword evidence="3" id="KW-1185">Reference proteome</keyword>
<sequence length="79" mass="8967">MDKEWWAERGKGNSVAKRFRKKALANQELLERLFSGTRIGVQDGWSVGSGPDVYRPQHGYDNDMEFQTNTSNQAEDFGG</sequence>
<protein>
    <submittedName>
        <fullName evidence="2">Uncharacterized protein</fullName>
    </submittedName>
</protein>
<organism evidence="2 3">
    <name type="scientific">Arabis nemorensis</name>
    <dbReference type="NCBI Taxonomy" id="586526"/>
    <lineage>
        <taxon>Eukaryota</taxon>
        <taxon>Viridiplantae</taxon>
        <taxon>Streptophyta</taxon>
        <taxon>Embryophyta</taxon>
        <taxon>Tracheophyta</taxon>
        <taxon>Spermatophyta</taxon>
        <taxon>Magnoliopsida</taxon>
        <taxon>eudicotyledons</taxon>
        <taxon>Gunneridae</taxon>
        <taxon>Pentapetalae</taxon>
        <taxon>rosids</taxon>
        <taxon>malvids</taxon>
        <taxon>Brassicales</taxon>
        <taxon>Brassicaceae</taxon>
        <taxon>Arabideae</taxon>
        <taxon>Arabis</taxon>
    </lineage>
</organism>